<evidence type="ECO:0000256" key="4">
    <source>
        <dbReference type="ARBA" id="ARBA00023157"/>
    </source>
</evidence>
<dbReference type="GO" id="GO:0005788">
    <property type="term" value="C:endoplasmic reticulum lumen"/>
    <property type="evidence" value="ECO:0007669"/>
    <property type="project" value="TreeGrafter"/>
</dbReference>
<feature type="domain" description="MRH" evidence="8">
    <location>
        <begin position="48"/>
        <end position="171"/>
    </location>
</feature>
<dbReference type="PANTHER" id="PTHR15414">
    <property type="entry name" value="OS-9-RELATED"/>
    <property type="match status" value="1"/>
</dbReference>
<dbReference type="Proteomes" id="UP001151699">
    <property type="component" value="Chromosome A"/>
</dbReference>
<evidence type="ECO:0000313" key="10">
    <source>
        <dbReference type="Proteomes" id="UP001151699"/>
    </source>
</evidence>
<dbReference type="GO" id="GO:0030970">
    <property type="term" value="P:retrograde protein transport, ER to cytosol"/>
    <property type="evidence" value="ECO:0007669"/>
    <property type="project" value="TreeGrafter"/>
</dbReference>
<evidence type="ECO:0000256" key="5">
    <source>
        <dbReference type="ARBA" id="ARBA00037585"/>
    </source>
</evidence>
<evidence type="ECO:0000256" key="1">
    <source>
        <dbReference type="ARBA" id="ARBA00004240"/>
    </source>
</evidence>
<dbReference type="FunFam" id="2.70.130.10:FF:000001">
    <property type="entry name" value="Endoplasmic reticulum lectin 1"/>
    <property type="match status" value="1"/>
</dbReference>
<reference evidence="9" key="1">
    <citation type="submission" date="2022-07" db="EMBL/GenBank/DDBJ databases">
        <authorList>
            <person name="Trinca V."/>
            <person name="Uliana J.V.C."/>
            <person name="Torres T.T."/>
            <person name="Ward R.J."/>
            <person name="Monesi N."/>
        </authorList>
    </citation>
    <scope>NUCLEOTIDE SEQUENCE</scope>
    <source>
        <strain evidence="9">HSMRA1968</strain>
        <tissue evidence="9">Whole embryos</tissue>
    </source>
</reference>
<dbReference type="AlphaFoldDB" id="A0A9Q0NAW4"/>
<accession>A0A9Q0NAW4</accession>
<dbReference type="PROSITE" id="PS51914">
    <property type="entry name" value="MRH"/>
    <property type="match status" value="1"/>
</dbReference>
<dbReference type="InterPro" id="IPR012913">
    <property type="entry name" value="OS9-like_dom"/>
</dbReference>
<dbReference type="PANTHER" id="PTHR15414:SF0">
    <property type="entry name" value="ENDOPLASMIC RETICULUM LECTIN 1"/>
    <property type="match status" value="1"/>
</dbReference>
<sequence>MQWLQGDKFPTEITQANLEEIMSKEPKIPKITTKIHDTTPVQEFLNGKNCLTGGTGWWKYEFCYGKYVRQFHIDKSGETSIMLGFFDEGLHKKWLNDPKNESKRPKAKRTHLSHFYQGGDLCEKTGEKRQTEVKLKCMDGSNSPTAVSLYLMEPQTCQYVLGVESPLICSILQNADEYGLMPKQEGGHVSDASTGEGVYLGNAVVEDIEVRFEND</sequence>
<dbReference type="Pfam" id="PF07915">
    <property type="entry name" value="PRKCSH"/>
    <property type="match status" value="1"/>
</dbReference>
<evidence type="ECO:0000256" key="2">
    <source>
        <dbReference type="ARBA" id="ARBA00022729"/>
    </source>
</evidence>
<comment type="caution">
    <text evidence="9">The sequence shown here is derived from an EMBL/GenBank/DDBJ whole genome shotgun (WGS) entry which is preliminary data.</text>
</comment>
<dbReference type="Gene3D" id="2.70.130.10">
    <property type="entry name" value="Mannose-6-phosphate receptor binding domain"/>
    <property type="match status" value="1"/>
</dbReference>
<gene>
    <name evidence="9" type="primary">erlec1_0</name>
    <name evidence="9" type="ORF">Bhyg_02106</name>
</gene>
<comment type="subcellular location">
    <subcellularLocation>
        <location evidence="1">Endoplasmic reticulum</location>
    </subcellularLocation>
</comment>
<keyword evidence="3" id="KW-0256">Endoplasmic reticulum</keyword>
<evidence type="ECO:0000256" key="3">
    <source>
        <dbReference type="ARBA" id="ARBA00022824"/>
    </source>
</evidence>
<name>A0A9Q0NAW4_9DIPT</name>
<keyword evidence="10" id="KW-1185">Reference proteome</keyword>
<dbReference type="InterPro" id="IPR044865">
    <property type="entry name" value="MRH_dom"/>
</dbReference>
<proteinExistence type="predicted"/>
<dbReference type="EMBL" id="WJQU01000001">
    <property type="protein sequence ID" value="KAJ6646892.1"/>
    <property type="molecule type" value="Genomic_DNA"/>
</dbReference>
<dbReference type="InterPro" id="IPR009011">
    <property type="entry name" value="Man6P_isomerase_rcpt-bd_dom_sf"/>
</dbReference>
<comment type="function">
    <text evidence="5">Probable lectin that binds selectively to improperly folded lumenal proteins. May function in endoplasmic reticulum quality control and endoplasmic reticulum-associated degradation (ERAD) of both non-glycosylated proteins and glycoproteins.</text>
</comment>
<protein>
    <recommendedName>
        <fullName evidence="6">Endoplasmic reticulum lectin 1</fullName>
    </recommendedName>
    <alternativeName>
        <fullName evidence="7">ER lectin</fullName>
    </alternativeName>
</protein>
<evidence type="ECO:0000259" key="8">
    <source>
        <dbReference type="PROSITE" id="PS51914"/>
    </source>
</evidence>
<evidence type="ECO:0000256" key="7">
    <source>
        <dbReference type="ARBA" id="ARBA00041661"/>
    </source>
</evidence>
<evidence type="ECO:0000256" key="6">
    <source>
        <dbReference type="ARBA" id="ARBA00041108"/>
    </source>
</evidence>
<evidence type="ECO:0000313" key="9">
    <source>
        <dbReference type="EMBL" id="KAJ6646892.1"/>
    </source>
</evidence>
<organism evidence="9 10">
    <name type="scientific">Pseudolycoriella hygida</name>
    <dbReference type="NCBI Taxonomy" id="35572"/>
    <lineage>
        <taxon>Eukaryota</taxon>
        <taxon>Metazoa</taxon>
        <taxon>Ecdysozoa</taxon>
        <taxon>Arthropoda</taxon>
        <taxon>Hexapoda</taxon>
        <taxon>Insecta</taxon>
        <taxon>Pterygota</taxon>
        <taxon>Neoptera</taxon>
        <taxon>Endopterygota</taxon>
        <taxon>Diptera</taxon>
        <taxon>Nematocera</taxon>
        <taxon>Sciaroidea</taxon>
        <taxon>Sciaridae</taxon>
        <taxon>Pseudolycoriella</taxon>
    </lineage>
</organism>
<dbReference type="InterPro" id="IPR045149">
    <property type="entry name" value="OS-9-like"/>
</dbReference>
<dbReference type="OrthoDB" id="239053at2759"/>
<dbReference type="SUPFAM" id="SSF50911">
    <property type="entry name" value="Mannose 6-phosphate receptor domain"/>
    <property type="match status" value="1"/>
</dbReference>
<keyword evidence="2" id="KW-0732">Signal</keyword>
<dbReference type="GO" id="GO:0030968">
    <property type="term" value="P:endoplasmic reticulum unfolded protein response"/>
    <property type="evidence" value="ECO:0007669"/>
    <property type="project" value="InterPro"/>
</dbReference>
<keyword evidence="4" id="KW-1015">Disulfide bond</keyword>